<gene>
    <name evidence="3" type="ORF">LV75_004959</name>
</gene>
<feature type="transmembrane region" description="Helical" evidence="2">
    <location>
        <begin position="444"/>
        <end position="464"/>
    </location>
</feature>
<feature type="transmembrane region" description="Helical" evidence="2">
    <location>
        <begin position="349"/>
        <end position="366"/>
    </location>
</feature>
<feature type="transmembrane region" description="Helical" evidence="2">
    <location>
        <begin position="185"/>
        <end position="203"/>
    </location>
</feature>
<dbReference type="Proteomes" id="UP001205185">
    <property type="component" value="Unassembled WGS sequence"/>
</dbReference>
<proteinExistence type="predicted"/>
<keyword evidence="2" id="KW-0472">Membrane</keyword>
<feature type="transmembrane region" description="Helical" evidence="2">
    <location>
        <begin position="409"/>
        <end position="432"/>
    </location>
</feature>
<feature type="transmembrane region" description="Helical" evidence="2">
    <location>
        <begin position="72"/>
        <end position="92"/>
    </location>
</feature>
<feature type="transmembrane region" description="Helical" evidence="2">
    <location>
        <begin position="544"/>
        <end position="563"/>
    </location>
</feature>
<feature type="transmembrane region" description="Helical" evidence="2">
    <location>
        <begin position="484"/>
        <end position="505"/>
    </location>
</feature>
<keyword evidence="2" id="KW-0812">Transmembrane</keyword>
<accession>A0ABT1IIR9</accession>
<evidence type="ECO:0000256" key="1">
    <source>
        <dbReference type="SAM" id="MobiDB-lite"/>
    </source>
</evidence>
<feature type="transmembrane region" description="Helical" evidence="2">
    <location>
        <begin position="512"/>
        <end position="532"/>
    </location>
</feature>
<keyword evidence="4" id="KW-1185">Reference proteome</keyword>
<comment type="caution">
    <text evidence="3">The sequence shown here is derived from an EMBL/GenBank/DDBJ whole genome shotgun (WGS) entry which is preliminary data.</text>
</comment>
<name>A0ABT1IIR9_9PSEU</name>
<evidence type="ECO:0000313" key="4">
    <source>
        <dbReference type="Proteomes" id="UP001205185"/>
    </source>
</evidence>
<feature type="transmembrane region" description="Helical" evidence="2">
    <location>
        <begin position="378"/>
        <end position="403"/>
    </location>
</feature>
<feature type="transmembrane region" description="Helical" evidence="2">
    <location>
        <begin position="250"/>
        <end position="274"/>
    </location>
</feature>
<feature type="region of interest" description="Disordered" evidence="1">
    <location>
        <begin position="1"/>
        <end position="25"/>
    </location>
</feature>
<organism evidence="3 4">
    <name type="scientific">Actinokineospora diospyrosa</name>
    <dbReference type="NCBI Taxonomy" id="103728"/>
    <lineage>
        <taxon>Bacteria</taxon>
        <taxon>Bacillati</taxon>
        <taxon>Actinomycetota</taxon>
        <taxon>Actinomycetes</taxon>
        <taxon>Pseudonocardiales</taxon>
        <taxon>Pseudonocardiaceae</taxon>
        <taxon>Actinokineospora</taxon>
    </lineage>
</organism>
<feature type="transmembrane region" description="Helical" evidence="2">
    <location>
        <begin position="38"/>
        <end position="60"/>
    </location>
</feature>
<feature type="transmembrane region" description="Helical" evidence="2">
    <location>
        <begin position="141"/>
        <end position="164"/>
    </location>
</feature>
<reference evidence="3 4" key="1">
    <citation type="submission" date="2022-06" db="EMBL/GenBank/DDBJ databases">
        <title>Genomic Encyclopedia of Archaeal and Bacterial Type Strains, Phase II (KMG-II): from individual species to whole genera.</title>
        <authorList>
            <person name="Goeker M."/>
        </authorList>
    </citation>
    <scope>NUCLEOTIDE SEQUENCE [LARGE SCALE GENOMIC DNA]</scope>
    <source>
        <strain evidence="3 4">DSM 44255</strain>
    </source>
</reference>
<sequence length="566" mass="56054">MLALPAMTSRITTPSPADSPADDSVGSRIGWAESPVQLRLAFALAALGAVAQVTGVAVGVVDGGPPAAFRSFPLLLVLAVLPPVVAAGLAVGRRPLMGAGVLVGAALLGPGRLLGDLQFLVDPLVVSRPEIMVPTSLAPLHAGLGLWLLLAGHVLAITAGVMAANRAGAPYGTPYAAELHDDGRQRSAVGLVAAVVAAFGLQLAPFTSGNAFLLAEGLIDSPWLLRFALLAAGAGVVGAALVGTATARGVAVGAVLGVAAIAVPQVGAGLWVGLLGAAPGPYLALLGVVGLAVSVWVTTRPRRESDPVATAHRVAGVLGVLSGVAAIGAATTTVLAVEGVEQETFSNRLFLPAGILVVALAIPLLFPRTAAAMRPAFAVSLAAIALAGMSTLDAVVTATGVGAPISTGAAVWFTAAALVFAGGATITGLFAGNAERAEPQERPLDLVLVAPLAVAGLLAIGAFGLPVVKARGLVPPGIWAEFRLASLGLLLAVLTVVVAVALTPVSRPNRAGALLLGCAGLVGVRALEYPLTSARALGSVPGPGLWLSLACAGALVVAALMVLSRR</sequence>
<feature type="transmembrane region" description="Helical" evidence="2">
    <location>
        <begin position="311"/>
        <end position="337"/>
    </location>
</feature>
<protein>
    <submittedName>
        <fullName evidence="3">Uncharacterized protein</fullName>
    </submittedName>
</protein>
<keyword evidence="2" id="KW-1133">Transmembrane helix</keyword>
<evidence type="ECO:0000256" key="2">
    <source>
        <dbReference type="SAM" id="Phobius"/>
    </source>
</evidence>
<feature type="transmembrane region" description="Helical" evidence="2">
    <location>
        <begin position="280"/>
        <end position="299"/>
    </location>
</feature>
<dbReference type="EMBL" id="JAMTCO010000012">
    <property type="protein sequence ID" value="MCP2272433.1"/>
    <property type="molecule type" value="Genomic_DNA"/>
</dbReference>
<feature type="transmembrane region" description="Helical" evidence="2">
    <location>
        <begin position="99"/>
        <end position="121"/>
    </location>
</feature>
<feature type="transmembrane region" description="Helical" evidence="2">
    <location>
        <begin position="223"/>
        <end position="243"/>
    </location>
</feature>
<evidence type="ECO:0000313" key="3">
    <source>
        <dbReference type="EMBL" id="MCP2272433.1"/>
    </source>
</evidence>